<dbReference type="GO" id="GO:0006351">
    <property type="term" value="P:DNA-templated transcription"/>
    <property type="evidence" value="ECO:0007669"/>
    <property type="project" value="UniProtKB-ARBA"/>
</dbReference>
<dbReference type="PANTHER" id="PTHR33175:SF3">
    <property type="entry name" value="DNA-BINDING PROTEIN HU-BETA"/>
    <property type="match status" value="1"/>
</dbReference>
<dbReference type="AlphaFoldDB" id="A0A5A8F768"/>
<keyword evidence="7" id="KW-1185">Reference proteome</keyword>
<evidence type="ECO:0000256" key="5">
    <source>
        <dbReference type="RuleBase" id="RU003939"/>
    </source>
</evidence>
<organism evidence="6 7">
    <name type="scientific">Deferribacter autotrophicus</name>
    <dbReference type="NCBI Taxonomy" id="500465"/>
    <lineage>
        <taxon>Bacteria</taxon>
        <taxon>Pseudomonadati</taxon>
        <taxon>Deferribacterota</taxon>
        <taxon>Deferribacteres</taxon>
        <taxon>Deferribacterales</taxon>
        <taxon>Deferribacteraceae</taxon>
        <taxon>Deferribacter</taxon>
    </lineage>
</organism>
<dbReference type="PROSITE" id="PS00045">
    <property type="entry name" value="HISTONE_LIKE"/>
    <property type="match status" value="1"/>
</dbReference>
<dbReference type="Gene3D" id="4.10.520.10">
    <property type="entry name" value="IHF-like DNA-binding proteins"/>
    <property type="match status" value="1"/>
</dbReference>
<evidence type="ECO:0000256" key="1">
    <source>
        <dbReference type="ARBA" id="ARBA00003819"/>
    </source>
</evidence>
<keyword evidence="4 6" id="KW-0238">DNA-binding</keyword>
<dbReference type="GO" id="GO:1990103">
    <property type="term" value="C:DnaA-HU complex"/>
    <property type="evidence" value="ECO:0007669"/>
    <property type="project" value="UniProtKB-ARBA"/>
</dbReference>
<dbReference type="InterPro" id="IPR020816">
    <property type="entry name" value="Histone-like_DNA-bd_CS"/>
</dbReference>
<dbReference type="GO" id="GO:0030261">
    <property type="term" value="P:chromosome condensation"/>
    <property type="evidence" value="ECO:0007669"/>
    <property type="project" value="UniProtKB-KW"/>
</dbReference>
<dbReference type="EMBL" id="VFJB01000001">
    <property type="protein sequence ID" value="KAA0259565.1"/>
    <property type="molecule type" value="Genomic_DNA"/>
</dbReference>
<dbReference type="PANTHER" id="PTHR33175">
    <property type="entry name" value="DNA-BINDING PROTEIN HU"/>
    <property type="match status" value="1"/>
</dbReference>
<sequence length="90" mass="9845">MNKKELIERIASKAGLKKAEAERALAAFEETVIEALKSGDKVTLVGFGTFSVSERKERKGRNPQTGEEIIIPATKTPKFTAGKILKESVK</sequence>
<dbReference type="OrthoDB" id="9799835at2"/>
<name>A0A5A8F768_9BACT</name>
<protein>
    <submittedName>
        <fullName evidence="6">HU family DNA-binding protein</fullName>
    </submittedName>
</protein>
<dbReference type="InterPro" id="IPR010992">
    <property type="entry name" value="IHF-like_DNA-bd_dom_sf"/>
</dbReference>
<dbReference type="PRINTS" id="PR01727">
    <property type="entry name" value="DNABINDINGHU"/>
</dbReference>
<dbReference type="GO" id="GO:1990178">
    <property type="term" value="C:HU-DNA complex"/>
    <property type="evidence" value="ECO:0007669"/>
    <property type="project" value="UniProtKB-ARBA"/>
</dbReference>
<dbReference type="Pfam" id="PF00216">
    <property type="entry name" value="Bac_DNA_binding"/>
    <property type="match status" value="1"/>
</dbReference>
<dbReference type="GO" id="GO:0042802">
    <property type="term" value="F:identical protein binding"/>
    <property type="evidence" value="ECO:0007669"/>
    <property type="project" value="UniProtKB-ARBA"/>
</dbReference>
<dbReference type="GO" id="GO:0003677">
    <property type="term" value="F:DNA binding"/>
    <property type="evidence" value="ECO:0007669"/>
    <property type="project" value="UniProtKB-KW"/>
</dbReference>
<accession>A0A5A8F768</accession>
<evidence type="ECO:0000313" key="7">
    <source>
        <dbReference type="Proteomes" id="UP000322876"/>
    </source>
</evidence>
<dbReference type="GO" id="GO:0005829">
    <property type="term" value="C:cytosol"/>
    <property type="evidence" value="ECO:0007669"/>
    <property type="project" value="TreeGrafter"/>
</dbReference>
<dbReference type="GO" id="GO:0030527">
    <property type="term" value="F:structural constituent of chromatin"/>
    <property type="evidence" value="ECO:0007669"/>
    <property type="project" value="InterPro"/>
</dbReference>
<comment type="similarity">
    <text evidence="2 5">Belongs to the bacterial histone-like protein family.</text>
</comment>
<evidence type="ECO:0000256" key="2">
    <source>
        <dbReference type="ARBA" id="ARBA00010529"/>
    </source>
</evidence>
<evidence type="ECO:0000256" key="4">
    <source>
        <dbReference type="ARBA" id="ARBA00023125"/>
    </source>
</evidence>
<evidence type="ECO:0000313" key="6">
    <source>
        <dbReference type="EMBL" id="KAA0259565.1"/>
    </source>
</evidence>
<reference evidence="6 7" key="1">
    <citation type="submission" date="2019-06" db="EMBL/GenBank/DDBJ databases">
        <title>Genomic insights into carbon and energy metabolism of Deferribacter autotrophicus revealed new metabolic traits in the phylum Deferribacteres.</title>
        <authorList>
            <person name="Slobodkin A.I."/>
            <person name="Slobodkina G.B."/>
            <person name="Allioux M."/>
            <person name="Alain K."/>
            <person name="Jebbar M."/>
            <person name="Shadrin V."/>
            <person name="Kublanov I.V."/>
            <person name="Toshchakov S.V."/>
            <person name="Bonch-Osmolovskaya E.A."/>
        </authorList>
    </citation>
    <scope>NUCLEOTIDE SEQUENCE [LARGE SCALE GENOMIC DNA]</scope>
    <source>
        <strain evidence="6 7">SL50</strain>
    </source>
</reference>
<dbReference type="RefSeq" id="WP_149265385.1">
    <property type="nucleotide sequence ID" value="NZ_VFJB01000001.1"/>
</dbReference>
<proteinExistence type="inferred from homology"/>
<dbReference type="InterPro" id="IPR000119">
    <property type="entry name" value="Hist_DNA-bd"/>
</dbReference>
<dbReference type="SMART" id="SM00411">
    <property type="entry name" value="BHL"/>
    <property type="match status" value="1"/>
</dbReference>
<dbReference type="GO" id="GO:0006270">
    <property type="term" value="P:DNA replication initiation"/>
    <property type="evidence" value="ECO:0007669"/>
    <property type="project" value="UniProtKB-ARBA"/>
</dbReference>
<dbReference type="FunFam" id="4.10.520.10:FF:000001">
    <property type="entry name" value="DNA-binding protein HU"/>
    <property type="match status" value="1"/>
</dbReference>
<dbReference type="SUPFAM" id="SSF47729">
    <property type="entry name" value="IHF-like DNA-binding proteins"/>
    <property type="match status" value="1"/>
</dbReference>
<gene>
    <name evidence="6" type="ORF">FHQ18_01415</name>
</gene>
<evidence type="ECO:0000256" key="3">
    <source>
        <dbReference type="ARBA" id="ARBA00023067"/>
    </source>
</evidence>
<comment type="function">
    <text evidence="1">Histone-like DNA-binding protein which is capable of wrapping DNA to stabilize it, and thus to prevent its denaturation under extreme environmental conditions.</text>
</comment>
<dbReference type="CDD" id="cd13831">
    <property type="entry name" value="HU"/>
    <property type="match status" value="1"/>
</dbReference>
<keyword evidence="3" id="KW-0226">DNA condensation</keyword>
<dbReference type="Proteomes" id="UP000322876">
    <property type="component" value="Unassembled WGS sequence"/>
</dbReference>
<comment type="caution">
    <text evidence="6">The sequence shown here is derived from an EMBL/GenBank/DDBJ whole genome shotgun (WGS) entry which is preliminary data.</text>
</comment>